<sequence length="196" mass="23425">MKKNYLWFFIFILFLGSCRQKYTPKPRGYFRIDFPEKNYHWIENKFPYRFEIPNYSQIQPDSRNPEEPNWINIEVPENKAEVHISYYTIKGQGTEKRMQLAEFMEESRELAYKHSIKANAINERVFVNPANDVYGIVYEIEGNAASPMQFFLTDSTRHFLRGALYIREVPNIDSIKPVIDFLEPDVVRLIETTHWE</sequence>
<dbReference type="Pfam" id="PF25593">
    <property type="entry name" value="GldD_lipo"/>
    <property type="match status" value="1"/>
</dbReference>
<evidence type="ECO:0000313" key="1">
    <source>
        <dbReference type="EMBL" id="QGY42433.1"/>
    </source>
</evidence>
<dbReference type="KEGG" id="mcos:GM418_01810"/>
<accession>A0A6I6JR16</accession>
<reference evidence="1 2" key="1">
    <citation type="submission" date="2019-11" db="EMBL/GenBank/DDBJ databases">
        <authorList>
            <person name="Zheng R.K."/>
            <person name="Sun C.M."/>
        </authorList>
    </citation>
    <scope>NUCLEOTIDE SEQUENCE [LARGE SCALE GENOMIC DNA]</scope>
    <source>
        <strain evidence="1 2">WC007</strain>
    </source>
</reference>
<dbReference type="RefSeq" id="WP_158862569.1">
    <property type="nucleotide sequence ID" value="NZ_CP046401.1"/>
</dbReference>
<dbReference type="InterPro" id="IPR019850">
    <property type="entry name" value="GldD-like"/>
</dbReference>
<dbReference type="PROSITE" id="PS51257">
    <property type="entry name" value="PROKAR_LIPOPROTEIN"/>
    <property type="match status" value="1"/>
</dbReference>
<protein>
    <submittedName>
        <fullName evidence="1">Gliding motility lipoprotein GldD</fullName>
    </submittedName>
</protein>
<organism evidence="1 2">
    <name type="scientific">Maribellus comscasis</name>
    <dbReference type="NCBI Taxonomy" id="2681766"/>
    <lineage>
        <taxon>Bacteria</taxon>
        <taxon>Pseudomonadati</taxon>
        <taxon>Bacteroidota</taxon>
        <taxon>Bacteroidia</taxon>
        <taxon>Marinilabiliales</taxon>
        <taxon>Prolixibacteraceae</taxon>
        <taxon>Maribellus</taxon>
    </lineage>
</organism>
<gene>
    <name evidence="1" type="primary">gldD</name>
    <name evidence="1" type="ORF">GM418_01810</name>
</gene>
<dbReference type="AlphaFoldDB" id="A0A6I6JR16"/>
<keyword evidence="2" id="KW-1185">Reference proteome</keyword>
<dbReference type="NCBIfam" id="TIGR03512">
    <property type="entry name" value="GldD_lipo"/>
    <property type="match status" value="1"/>
</dbReference>
<dbReference type="EMBL" id="CP046401">
    <property type="protein sequence ID" value="QGY42433.1"/>
    <property type="molecule type" value="Genomic_DNA"/>
</dbReference>
<keyword evidence="1" id="KW-0449">Lipoprotein</keyword>
<name>A0A6I6JR16_9BACT</name>
<proteinExistence type="predicted"/>
<dbReference type="Proteomes" id="UP000428260">
    <property type="component" value="Chromosome"/>
</dbReference>
<evidence type="ECO:0000313" key="2">
    <source>
        <dbReference type="Proteomes" id="UP000428260"/>
    </source>
</evidence>